<protein>
    <submittedName>
        <fullName evidence="2">Uncharacterized protein</fullName>
    </submittedName>
</protein>
<dbReference type="Proteomes" id="UP000703661">
    <property type="component" value="Unassembled WGS sequence"/>
</dbReference>
<evidence type="ECO:0000313" key="3">
    <source>
        <dbReference type="Proteomes" id="UP000703661"/>
    </source>
</evidence>
<feature type="region of interest" description="Disordered" evidence="1">
    <location>
        <begin position="1"/>
        <end position="37"/>
    </location>
</feature>
<comment type="caution">
    <text evidence="2">The sequence shown here is derived from an EMBL/GenBank/DDBJ whole genome shotgun (WGS) entry which is preliminary data.</text>
</comment>
<sequence>MAQPPGLPEKNGMAKTATSRTEGLSFSQGNQPDQPYAALNSSQLSLLDVEDAIESIVSKNTSLQTKALYELTEDMAEAADDDVVVLGRRKVEEEEESRNTSSTSNRDGVSARVLKRTRLTSNEKADMLDAGCKMIRKSRLKTMAQFMLIRSMLVMNDQTASALNANKIPRSISSLKSPCRSSPRRSH</sequence>
<evidence type="ECO:0000313" key="2">
    <source>
        <dbReference type="EMBL" id="KAG0008285.1"/>
    </source>
</evidence>
<gene>
    <name evidence="2" type="ORF">BGZ80_003620</name>
</gene>
<evidence type="ECO:0000256" key="1">
    <source>
        <dbReference type="SAM" id="MobiDB-lite"/>
    </source>
</evidence>
<proteinExistence type="predicted"/>
<feature type="region of interest" description="Disordered" evidence="1">
    <location>
        <begin position="89"/>
        <end position="112"/>
    </location>
</feature>
<organism evidence="2 3">
    <name type="scientific">Entomortierella chlamydospora</name>
    <dbReference type="NCBI Taxonomy" id="101097"/>
    <lineage>
        <taxon>Eukaryota</taxon>
        <taxon>Fungi</taxon>
        <taxon>Fungi incertae sedis</taxon>
        <taxon>Mucoromycota</taxon>
        <taxon>Mortierellomycotina</taxon>
        <taxon>Mortierellomycetes</taxon>
        <taxon>Mortierellales</taxon>
        <taxon>Mortierellaceae</taxon>
        <taxon>Entomortierella</taxon>
    </lineage>
</organism>
<accession>A0A9P6MN93</accession>
<dbReference type="EMBL" id="JAAAID010001970">
    <property type="protein sequence ID" value="KAG0008285.1"/>
    <property type="molecule type" value="Genomic_DNA"/>
</dbReference>
<name>A0A9P6MN93_9FUNG</name>
<reference evidence="2" key="1">
    <citation type="journal article" date="2020" name="Fungal Divers.">
        <title>Resolving the Mortierellaceae phylogeny through synthesis of multi-gene phylogenetics and phylogenomics.</title>
        <authorList>
            <person name="Vandepol N."/>
            <person name="Liber J."/>
            <person name="Desiro A."/>
            <person name="Na H."/>
            <person name="Kennedy M."/>
            <person name="Barry K."/>
            <person name="Grigoriev I.V."/>
            <person name="Miller A.N."/>
            <person name="O'Donnell K."/>
            <person name="Stajich J.E."/>
            <person name="Bonito G."/>
        </authorList>
    </citation>
    <scope>NUCLEOTIDE SEQUENCE</scope>
    <source>
        <strain evidence="2">NRRL 2769</strain>
    </source>
</reference>
<feature type="compositionally biased region" description="Polar residues" evidence="1">
    <location>
        <begin position="16"/>
        <end position="37"/>
    </location>
</feature>
<dbReference type="AlphaFoldDB" id="A0A9P6MN93"/>
<keyword evidence="3" id="KW-1185">Reference proteome</keyword>